<evidence type="ECO:0000256" key="1">
    <source>
        <dbReference type="SAM" id="Phobius"/>
    </source>
</evidence>
<comment type="caution">
    <text evidence="2">The sequence shown here is derived from an EMBL/GenBank/DDBJ whole genome shotgun (WGS) entry which is preliminary data.</text>
</comment>
<organism evidence="2">
    <name type="scientific">bioreactor metagenome</name>
    <dbReference type="NCBI Taxonomy" id="1076179"/>
    <lineage>
        <taxon>unclassified sequences</taxon>
        <taxon>metagenomes</taxon>
        <taxon>ecological metagenomes</taxon>
    </lineage>
</organism>
<proteinExistence type="predicted"/>
<name>A0A645G522_9ZZZZ</name>
<dbReference type="AlphaFoldDB" id="A0A645G522"/>
<dbReference type="Gene3D" id="3.50.50.60">
    <property type="entry name" value="FAD/NAD(P)-binding domain"/>
    <property type="match status" value="1"/>
</dbReference>
<sequence>METNVKNLFVAGDASGMAGSITGAAATGMMAARGMVKTLKRKSKTK</sequence>
<evidence type="ECO:0008006" key="3">
    <source>
        <dbReference type="Google" id="ProtNLM"/>
    </source>
</evidence>
<gene>
    <name evidence="2" type="ORF">SDC9_168399</name>
</gene>
<evidence type="ECO:0000313" key="2">
    <source>
        <dbReference type="EMBL" id="MPN21020.1"/>
    </source>
</evidence>
<feature type="transmembrane region" description="Helical" evidence="1">
    <location>
        <begin position="16"/>
        <end position="36"/>
    </location>
</feature>
<keyword evidence="1" id="KW-0812">Transmembrane</keyword>
<dbReference type="InterPro" id="IPR036188">
    <property type="entry name" value="FAD/NAD-bd_sf"/>
</dbReference>
<dbReference type="EMBL" id="VSSQ01068889">
    <property type="protein sequence ID" value="MPN21020.1"/>
    <property type="molecule type" value="Genomic_DNA"/>
</dbReference>
<accession>A0A645G522</accession>
<reference evidence="2" key="1">
    <citation type="submission" date="2019-08" db="EMBL/GenBank/DDBJ databases">
        <authorList>
            <person name="Kucharzyk K."/>
            <person name="Murdoch R.W."/>
            <person name="Higgins S."/>
            <person name="Loffler F."/>
        </authorList>
    </citation>
    <scope>NUCLEOTIDE SEQUENCE</scope>
</reference>
<keyword evidence="1" id="KW-0472">Membrane</keyword>
<protein>
    <recommendedName>
        <fullName evidence="3">MnmG N-terminal domain-containing protein</fullName>
    </recommendedName>
</protein>
<dbReference type="SUPFAM" id="SSF51905">
    <property type="entry name" value="FAD/NAD(P)-binding domain"/>
    <property type="match status" value="1"/>
</dbReference>
<keyword evidence="1" id="KW-1133">Transmembrane helix</keyword>